<dbReference type="PROSITE" id="PS50178">
    <property type="entry name" value="ZF_FYVE"/>
    <property type="match status" value="1"/>
</dbReference>
<keyword evidence="5" id="KW-0175">Coiled coil</keyword>
<feature type="region of interest" description="Disordered" evidence="6">
    <location>
        <begin position="1248"/>
        <end position="1268"/>
    </location>
</feature>
<dbReference type="GO" id="GO:0008270">
    <property type="term" value="F:zinc ion binding"/>
    <property type="evidence" value="ECO:0007669"/>
    <property type="project" value="UniProtKB-KW"/>
</dbReference>
<dbReference type="SMART" id="SM00064">
    <property type="entry name" value="FYVE"/>
    <property type="match status" value="1"/>
</dbReference>
<evidence type="ECO:0000313" key="9">
    <source>
        <dbReference type="Proteomes" id="UP001642360"/>
    </source>
</evidence>
<dbReference type="CDD" id="cd00065">
    <property type="entry name" value="FYVE_like_SF"/>
    <property type="match status" value="1"/>
</dbReference>
<feature type="domain" description="FYVE-type" evidence="7">
    <location>
        <begin position="19"/>
        <end position="78"/>
    </location>
</feature>
<feature type="compositionally biased region" description="Polar residues" evidence="6">
    <location>
        <begin position="1070"/>
        <end position="1081"/>
    </location>
</feature>
<evidence type="ECO:0000256" key="2">
    <source>
        <dbReference type="ARBA" id="ARBA00022771"/>
    </source>
</evidence>
<dbReference type="InterPro" id="IPR017455">
    <property type="entry name" value="Znf_FYVE-rel"/>
</dbReference>
<dbReference type="Proteomes" id="UP001642360">
    <property type="component" value="Unassembled WGS sequence"/>
</dbReference>
<evidence type="ECO:0000256" key="4">
    <source>
        <dbReference type="PROSITE-ProRule" id="PRU00091"/>
    </source>
</evidence>
<feature type="region of interest" description="Disordered" evidence="6">
    <location>
        <begin position="300"/>
        <end position="321"/>
    </location>
</feature>
<sequence>MLEKIGLPPKPSMRGNNWVVDATHCQGCSSQFTFINRKHHCRRCGGLFCSSCTQQRMVLRGQGDSPVRICEPCKKLEEAARFEMRHGHKNRTGRGTLFKIQLLFEVVHLSADVVLIFFFTWEYRRLLEILECGSKAASMYDDEALNQILGGSKAASMYDDEALNQILGNDGNKSFSSGRESTNDMFSSIQRAKSNASCSNIQAVTTHDEGGDILKSLSVEEPYHLLTEMGSSTPEDLRQQALDEKNKYKLLKAEGKSEEALRAFKRGKELERQAGALDIYLRKSRKKALSASNMTEIQENKDDVGEYGRKNKLSSQKTKEKDDIAAELRDLGWSDLDLHDADKKPRSVSLEGELSTLFGELSQKANAEKGTHGIDKSQIMVHKKRALALKREGNLAEAKEELKRAKVLEKQIEEQEFLAAAEDSDEEFSALLRSIDSDKQDELSSGYGPNTNFDFDHLVGIADDLGVDSNFEVADDDMDDPEIAAALTSLGWPDDTNQPMDTEPQFVSIDREALLSEIQSLKREALNQKRAGNTVNAVSLLKKAKILERDLDSSDSQGTKLMAHTSAMVQEGSVSQSAEKPSEINPVDVNNVIGTKDKSTKLAPRSKLMIQKELLNLKKRALALRREGRLDEADEELKKGKVLEQQLEEINNVSNVKVTQVNINSTALDIGDDKGDVTDQDMRDPTYLSLLKNLGWKEEDNEVIPSQPSVQTNDSSVTGASTVIQVGSSRRSKGEIQRELLGLKRKSLVLRRQGEVDGAEEVLKMARLLEAQLAEIEAPKMKEAPSESSEHRKNATLDYSQKNGVDEGDESILLPEDMHDPALLSMLKNIGWKDEVENVAMQANPMGQVSSNPVPSDVSLTGYTPEISGAASKRSKAEIQKELLSLKRKALAHRRKGETEEAEEVLRMTKILEVQMEELQAPKNLPVSDASKHEEAEFGPVISNENNGNLKDIVDLNKGTIQAPIQPNNKVVVLPEALGRKESNSAKPSRSSDSSVPEFPMIFEDHQQLLVDLGPPVEMKTAGNTGAVPPTGQSANIMDLLTGDSWGSSQTSLQNIDDKRNFSSVGSTFANVPGQMDSQRSPPEDFGSKQKALREKREANFQENKKPQIDESNSARVSIPLSDRSSIQQDILARKKKAVSLKREGKLAEAKEELRQAKLLEKCQEENNSLPATASSDVSSSNVVSVVQKEQGLKSAPKPLSSRDRFKLQQESLSHKRQALKLRREGRTEEAEAEFELAKALESQLEELAAHDMKSSSNAAEPADDVGVEDFLDPQLLSALKAIGLDDDTSGSRGPERTESVKPITSKIDNSSEERIQLEEQIKAEKVKAVNLKRSGKQAEALDALRRAKLYEKKLKSLAS</sequence>
<dbReference type="PANTHER" id="PTHR47553:SF1">
    <property type="entry name" value="RING_FYVE_PHD ZINC FINGER SUPERFAMILY PROTEIN"/>
    <property type="match status" value="1"/>
</dbReference>
<dbReference type="InterPro" id="IPR000306">
    <property type="entry name" value="Znf_FYVE"/>
</dbReference>
<protein>
    <recommendedName>
        <fullName evidence="7">FYVE-type domain-containing protein</fullName>
    </recommendedName>
</protein>
<feature type="coiled-coil region" evidence="5">
    <location>
        <begin position="1308"/>
        <end position="1335"/>
    </location>
</feature>
<feature type="compositionally biased region" description="Basic and acidic residues" evidence="6">
    <location>
        <begin position="1082"/>
        <end position="1109"/>
    </location>
</feature>
<feature type="compositionally biased region" description="Basic and acidic residues" evidence="6">
    <location>
        <begin position="300"/>
        <end position="309"/>
    </location>
</feature>
<dbReference type="SUPFAM" id="SSF57903">
    <property type="entry name" value="FYVE/PHD zinc finger"/>
    <property type="match status" value="1"/>
</dbReference>
<comment type="caution">
    <text evidence="8">The sequence shown here is derived from an EMBL/GenBank/DDBJ whole genome shotgun (WGS) entry which is preliminary data.</text>
</comment>
<accession>A0ABC8T287</accession>
<gene>
    <name evidence="8" type="ORF">ILEXP_LOCUS32599</name>
</gene>
<dbReference type="EMBL" id="CAUOFW020004058">
    <property type="protein sequence ID" value="CAK9163546.1"/>
    <property type="molecule type" value="Genomic_DNA"/>
</dbReference>
<name>A0ABC8T287_9AQUA</name>
<keyword evidence="3" id="KW-0862">Zinc</keyword>
<proteinExistence type="predicted"/>
<evidence type="ECO:0000256" key="6">
    <source>
        <dbReference type="SAM" id="MobiDB-lite"/>
    </source>
</evidence>
<dbReference type="InterPro" id="IPR013083">
    <property type="entry name" value="Znf_RING/FYVE/PHD"/>
</dbReference>
<dbReference type="PANTHER" id="PTHR47553">
    <property type="entry name" value="MYOSIN-11"/>
    <property type="match status" value="1"/>
</dbReference>
<feature type="region of interest" description="Disordered" evidence="6">
    <location>
        <begin position="1188"/>
        <end position="1235"/>
    </location>
</feature>
<evidence type="ECO:0000313" key="8">
    <source>
        <dbReference type="EMBL" id="CAK9163546.1"/>
    </source>
</evidence>
<keyword evidence="1" id="KW-0479">Metal-binding</keyword>
<dbReference type="Pfam" id="PF01363">
    <property type="entry name" value="FYVE"/>
    <property type="match status" value="1"/>
</dbReference>
<evidence type="ECO:0000256" key="3">
    <source>
        <dbReference type="ARBA" id="ARBA00022833"/>
    </source>
</evidence>
<reference evidence="8 9" key="1">
    <citation type="submission" date="2024-02" db="EMBL/GenBank/DDBJ databases">
        <authorList>
            <person name="Vignale AGUSTIN F."/>
            <person name="Sosa J E."/>
            <person name="Modenutti C."/>
        </authorList>
    </citation>
    <scope>NUCLEOTIDE SEQUENCE [LARGE SCALE GENOMIC DNA]</scope>
</reference>
<organism evidence="8 9">
    <name type="scientific">Ilex paraguariensis</name>
    <name type="common">yerba mate</name>
    <dbReference type="NCBI Taxonomy" id="185542"/>
    <lineage>
        <taxon>Eukaryota</taxon>
        <taxon>Viridiplantae</taxon>
        <taxon>Streptophyta</taxon>
        <taxon>Embryophyta</taxon>
        <taxon>Tracheophyta</taxon>
        <taxon>Spermatophyta</taxon>
        <taxon>Magnoliopsida</taxon>
        <taxon>eudicotyledons</taxon>
        <taxon>Gunneridae</taxon>
        <taxon>Pentapetalae</taxon>
        <taxon>asterids</taxon>
        <taxon>campanulids</taxon>
        <taxon>Aquifoliales</taxon>
        <taxon>Aquifoliaceae</taxon>
        <taxon>Ilex</taxon>
    </lineage>
</organism>
<evidence type="ECO:0000256" key="1">
    <source>
        <dbReference type="ARBA" id="ARBA00022723"/>
    </source>
</evidence>
<dbReference type="InterPro" id="IPR011011">
    <property type="entry name" value="Znf_FYVE_PHD"/>
</dbReference>
<feature type="region of interest" description="Disordered" evidence="6">
    <location>
        <begin position="1070"/>
        <end position="1124"/>
    </location>
</feature>
<dbReference type="Gene3D" id="3.30.40.10">
    <property type="entry name" value="Zinc/RING finger domain, C3HC4 (zinc finger)"/>
    <property type="match status" value="1"/>
</dbReference>
<evidence type="ECO:0000259" key="7">
    <source>
        <dbReference type="PROSITE" id="PS50178"/>
    </source>
</evidence>
<keyword evidence="9" id="KW-1185">Reference proteome</keyword>
<feature type="region of interest" description="Disordered" evidence="6">
    <location>
        <begin position="1283"/>
        <end position="1308"/>
    </location>
</feature>
<evidence type="ECO:0000256" key="5">
    <source>
        <dbReference type="SAM" id="Coils"/>
    </source>
</evidence>
<keyword evidence="2 4" id="KW-0863">Zinc-finger</keyword>